<dbReference type="SUPFAM" id="SSF75005">
    <property type="entry name" value="Arabinanase/levansucrase/invertase"/>
    <property type="match status" value="1"/>
</dbReference>
<dbReference type="AlphaFoldDB" id="A0A0R1VS63"/>
<dbReference type="Pfam" id="PF16369">
    <property type="entry name" value="GH43_C"/>
    <property type="match status" value="1"/>
</dbReference>
<dbReference type="Pfam" id="PF04616">
    <property type="entry name" value="Glyco_hydro_43"/>
    <property type="match status" value="1"/>
</dbReference>
<dbReference type="PROSITE" id="PS51257">
    <property type="entry name" value="PROKAR_LIPOPROTEIN"/>
    <property type="match status" value="1"/>
</dbReference>
<keyword evidence="10" id="KW-1185">Reference proteome</keyword>
<dbReference type="Proteomes" id="UP000051315">
    <property type="component" value="Unassembled WGS sequence"/>
</dbReference>
<dbReference type="InterPro" id="IPR006710">
    <property type="entry name" value="Glyco_hydro_43"/>
</dbReference>
<evidence type="ECO:0000256" key="6">
    <source>
        <dbReference type="PIRSR" id="PIRSR606710-2"/>
    </source>
</evidence>
<accession>A0A0R1VS63</accession>
<evidence type="ECO:0000313" key="10">
    <source>
        <dbReference type="Proteomes" id="UP000051315"/>
    </source>
</evidence>
<dbReference type="GO" id="GO:0004553">
    <property type="term" value="F:hydrolase activity, hydrolyzing O-glycosyl compounds"/>
    <property type="evidence" value="ECO:0007669"/>
    <property type="project" value="InterPro"/>
</dbReference>
<evidence type="ECO:0000256" key="2">
    <source>
        <dbReference type="ARBA" id="ARBA00009865"/>
    </source>
</evidence>
<dbReference type="InterPro" id="IPR023296">
    <property type="entry name" value="Glyco_hydro_beta-prop_sf"/>
</dbReference>
<organism evidence="9 10">
    <name type="scientific">Lapidilactobacillus concavus DSM 17758</name>
    <dbReference type="NCBI Taxonomy" id="1423735"/>
    <lineage>
        <taxon>Bacteria</taxon>
        <taxon>Bacillati</taxon>
        <taxon>Bacillota</taxon>
        <taxon>Bacilli</taxon>
        <taxon>Lactobacillales</taxon>
        <taxon>Lactobacillaceae</taxon>
        <taxon>Lapidilactobacillus</taxon>
    </lineage>
</organism>
<dbReference type="STRING" id="1423735.FC15_GL000344"/>
<comment type="similarity">
    <text evidence="2 7">Belongs to the glycosyl hydrolase 43 family.</text>
</comment>
<dbReference type="InterPro" id="IPR032291">
    <property type="entry name" value="Abn2_C"/>
</dbReference>
<comment type="caution">
    <text evidence="9">The sequence shown here is derived from an EMBL/GenBank/DDBJ whole genome shotgun (WGS) entry which is preliminary data.</text>
</comment>
<comment type="pathway">
    <text evidence="1">Glycan metabolism; L-arabinan degradation.</text>
</comment>
<feature type="site" description="Important for catalytic activity, responsible for pKa modulation of the active site Glu and correct orientation of both the proton donor and substrate" evidence="6">
    <location>
        <position position="182"/>
    </location>
</feature>
<dbReference type="GO" id="GO:0005975">
    <property type="term" value="P:carbohydrate metabolic process"/>
    <property type="evidence" value="ECO:0007669"/>
    <property type="project" value="InterPro"/>
</dbReference>
<evidence type="ECO:0000256" key="1">
    <source>
        <dbReference type="ARBA" id="ARBA00004834"/>
    </source>
</evidence>
<feature type="active site" description="Proton donor" evidence="5">
    <location>
        <position position="235"/>
    </location>
</feature>
<dbReference type="PATRIC" id="fig|1423735.3.peg.353"/>
<proteinExistence type="inferred from homology"/>
<evidence type="ECO:0000256" key="4">
    <source>
        <dbReference type="ARBA" id="ARBA00023295"/>
    </source>
</evidence>
<feature type="domain" description="Extracellular endo-alpha-(1-&gt;5)-L-arabinanase C-terminal" evidence="8">
    <location>
        <begin position="375"/>
        <end position="478"/>
    </location>
</feature>
<dbReference type="InterPro" id="IPR050727">
    <property type="entry name" value="GH43_arabinanases"/>
</dbReference>
<feature type="active site" description="Proton acceptor" evidence="5">
    <location>
        <position position="51"/>
    </location>
</feature>
<sequence>MSSDEKKMKMLISAAGILLSVGLLAGCRKPKPKAVKQTLSDPKFTDVSVHDPSILKSGSEYYIFGSHMQMAKSSDLIKWQQISNNVNDQKLFTDIQTQLADAFTDANTNTFWAGDIEQLKDKKYYMYYTACEGDNPTAVIGLATADKVTGPYTDQGIFLRSGNAIKDENVSYDATTQPNAIDPQTFYDKNGQLWMVYGSYSGGIFILKMNQKTGLPMAGQGYGKRLLGGNHVRIEGSYLLYNSKTDYYYLFLSFGGLDATGGYNLRVGRSKNPDGPFVDSQGHDFTKIKGPVGTTFDDDAIEKYGVKIMGNHTWDTKKPFRSGYVSPGHNSAYYDAKSQKYFLIFHSRFPSTGEAYQDRVHQMFFTKSGWPVVAPLRYAGETIAKYQLDQVIGDYQVVQMNKKITAKITTLTTLTIKANGKISGKDQATLDFENNGNQSQLTIGHKKYLGYFLSEWNQLTKKQTMTFTGTDQNGEPVMMIRK</sequence>
<name>A0A0R1VS63_9LACO</name>
<dbReference type="Gene3D" id="2.40.128.10">
    <property type="match status" value="1"/>
</dbReference>
<evidence type="ECO:0000256" key="5">
    <source>
        <dbReference type="PIRSR" id="PIRSR606710-1"/>
    </source>
</evidence>
<keyword evidence="3 7" id="KW-0378">Hydrolase</keyword>
<dbReference type="EMBL" id="AZFX01000080">
    <property type="protein sequence ID" value="KRM08609.1"/>
    <property type="molecule type" value="Genomic_DNA"/>
</dbReference>
<dbReference type="RefSeq" id="WP_235803360.1">
    <property type="nucleotide sequence ID" value="NZ_AZFX01000080.1"/>
</dbReference>
<gene>
    <name evidence="9" type="ORF">FC15_GL000344</name>
</gene>
<reference evidence="9 10" key="1">
    <citation type="journal article" date="2015" name="Genome Announc.">
        <title>Expanding the biotechnology potential of lactobacilli through comparative genomics of 213 strains and associated genera.</title>
        <authorList>
            <person name="Sun Z."/>
            <person name="Harris H.M."/>
            <person name="McCann A."/>
            <person name="Guo C."/>
            <person name="Argimon S."/>
            <person name="Zhang W."/>
            <person name="Yang X."/>
            <person name="Jeffery I.B."/>
            <person name="Cooney J.C."/>
            <person name="Kagawa T.F."/>
            <person name="Liu W."/>
            <person name="Song Y."/>
            <person name="Salvetti E."/>
            <person name="Wrobel A."/>
            <person name="Rasinkangas P."/>
            <person name="Parkhill J."/>
            <person name="Rea M.C."/>
            <person name="O'Sullivan O."/>
            <person name="Ritari J."/>
            <person name="Douillard F.P."/>
            <person name="Paul Ross R."/>
            <person name="Yang R."/>
            <person name="Briner A.E."/>
            <person name="Felis G.E."/>
            <person name="de Vos W.M."/>
            <person name="Barrangou R."/>
            <person name="Klaenhammer T.R."/>
            <person name="Caufield P.W."/>
            <person name="Cui Y."/>
            <person name="Zhang H."/>
            <person name="O'Toole P.W."/>
        </authorList>
    </citation>
    <scope>NUCLEOTIDE SEQUENCE [LARGE SCALE GENOMIC DNA]</scope>
    <source>
        <strain evidence="9 10">DSM 17758</strain>
    </source>
</reference>
<keyword evidence="4 7" id="KW-0326">Glycosidase</keyword>
<dbReference type="Gene3D" id="2.115.10.20">
    <property type="entry name" value="Glycosyl hydrolase domain, family 43"/>
    <property type="match status" value="1"/>
</dbReference>
<dbReference type="PANTHER" id="PTHR43301">
    <property type="entry name" value="ARABINAN ENDO-1,5-ALPHA-L-ARABINOSIDASE"/>
    <property type="match status" value="1"/>
</dbReference>
<dbReference type="PANTHER" id="PTHR43301:SF3">
    <property type="entry name" value="ARABINAN ENDO-1,5-ALPHA-L-ARABINOSIDASE A-RELATED"/>
    <property type="match status" value="1"/>
</dbReference>
<evidence type="ECO:0000256" key="3">
    <source>
        <dbReference type="ARBA" id="ARBA00022801"/>
    </source>
</evidence>
<evidence type="ECO:0000259" key="8">
    <source>
        <dbReference type="Pfam" id="PF16369"/>
    </source>
</evidence>
<evidence type="ECO:0000313" key="9">
    <source>
        <dbReference type="EMBL" id="KRM08609.1"/>
    </source>
</evidence>
<evidence type="ECO:0000256" key="7">
    <source>
        <dbReference type="RuleBase" id="RU361187"/>
    </source>
</evidence>
<protein>
    <submittedName>
        <fullName evidence="9">Arabinan endo-1,5-alpha-L-arabinosidase</fullName>
    </submittedName>
</protein>